<dbReference type="Ensembl" id="ENSCCRT00000175625.1">
    <property type="protein sequence ID" value="ENSCCRP00000176861.1"/>
    <property type="gene ID" value="ENSCCRG00000056958.1"/>
</dbReference>
<proteinExistence type="inferred from homology"/>
<dbReference type="GeneTree" id="ENSGT01120000271858"/>
<dbReference type="GO" id="GO:0005525">
    <property type="term" value="F:GTP binding"/>
    <property type="evidence" value="ECO:0007669"/>
    <property type="project" value="UniProtKB-KW"/>
</dbReference>
<evidence type="ECO:0000256" key="2">
    <source>
        <dbReference type="ARBA" id="ARBA00022741"/>
    </source>
</evidence>
<organism evidence="6 7">
    <name type="scientific">Cyprinus carpio carpio</name>
    <dbReference type="NCBI Taxonomy" id="630221"/>
    <lineage>
        <taxon>Eukaryota</taxon>
        <taxon>Metazoa</taxon>
        <taxon>Chordata</taxon>
        <taxon>Craniata</taxon>
        <taxon>Vertebrata</taxon>
        <taxon>Euteleostomi</taxon>
        <taxon>Actinopterygii</taxon>
        <taxon>Neopterygii</taxon>
        <taxon>Teleostei</taxon>
        <taxon>Ostariophysi</taxon>
        <taxon>Cypriniformes</taxon>
        <taxon>Cyprinidae</taxon>
        <taxon>Cyprininae</taxon>
        <taxon>Cyprinus</taxon>
    </lineage>
</organism>
<dbReference type="PANTHER" id="PTHR10903">
    <property type="entry name" value="GTPASE, IMAP FAMILY MEMBER-RELATED"/>
    <property type="match status" value="1"/>
</dbReference>
<name>A0A9J8DEU0_CYPCA</name>
<dbReference type="FunFam" id="3.40.50.300:FF:000366">
    <property type="entry name" value="GTPase, IMAP family member 2"/>
    <property type="match status" value="1"/>
</dbReference>
<evidence type="ECO:0000313" key="6">
    <source>
        <dbReference type="Ensembl" id="ENSCCRP00000176861.1"/>
    </source>
</evidence>
<evidence type="ECO:0000259" key="5">
    <source>
        <dbReference type="PROSITE" id="PS51720"/>
    </source>
</evidence>
<accession>A0A9J8DEU0</accession>
<dbReference type="Gene3D" id="3.40.50.300">
    <property type="entry name" value="P-loop containing nucleotide triphosphate hydrolases"/>
    <property type="match status" value="2"/>
</dbReference>
<evidence type="ECO:0000256" key="4">
    <source>
        <dbReference type="SAM" id="Coils"/>
    </source>
</evidence>
<keyword evidence="4" id="KW-0175">Coiled coil</keyword>
<keyword evidence="3" id="KW-0342">GTP-binding</keyword>
<dbReference type="InterPro" id="IPR045058">
    <property type="entry name" value="GIMA/IAN/Toc"/>
</dbReference>
<keyword evidence="2" id="KW-0547">Nucleotide-binding</keyword>
<evidence type="ECO:0000256" key="1">
    <source>
        <dbReference type="ARBA" id="ARBA00008535"/>
    </source>
</evidence>
<dbReference type="InterPro" id="IPR006703">
    <property type="entry name" value="G_AIG1"/>
</dbReference>
<feature type="domain" description="AIG1-type G" evidence="5">
    <location>
        <begin position="255"/>
        <end position="454"/>
    </location>
</feature>
<evidence type="ECO:0000313" key="7">
    <source>
        <dbReference type="Proteomes" id="UP001108240"/>
    </source>
</evidence>
<feature type="domain" description="AIG1-type G" evidence="5">
    <location>
        <begin position="5"/>
        <end position="194"/>
    </location>
</feature>
<comment type="similarity">
    <text evidence="1">Belongs to the TRAFAC class TrmE-Era-EngA-EngB-Septin-like GTPase superfamily. AIG1/Toc34/Toc159-like paraseptin GTPase family. IAN subfamily.</text>
</comment>
<reference evidence="6" key="2">
    <citation type="submission" date="2025-09" db="UniProtKB">
        <authorList>
            <consortium name="Ensembl"/>
        </authorList>
    </citation>
    <scope>IDENTIFICATION</scope>
</reference>
<reference evidence="6" key="1">
    <citation type="submission" date="2025-08" db="UniProtKB">
        <authorList>
            <consortium name="Ensembl"/>
        </authorList>
    </citation>
    <scope>IDENTIFICATION</scope>
</reference>
<dbReference type="AlphaFoldDB" id="A0A9J8DEU0"/>
<dbReference type="Pfam" id="PF04548">
    <property type="entry name" value="AIG1"/>
    <property type="match status" value="2"/>
</dbReference>
<feature type="coiled-coil region" evidence="4">
    <location>
        <begin position="460"/>
        <end position="494"/>
    </location>
</feature>
<dbReference type="SUPFAM" id="SSF52540">
    <property type="entry name" value="P-loop containing nucleoside triphosphate hydrolases"/>
    <property type="match status" value="2"/>
</dbReference>
<dbReference type="PROSITE" id="PS51720">
    <property type="entry name" value="G_AIG1"/>
    <property type="match status" value="2"/>
</dbReference>
<sequence length="497" mass="56691">MSVIKEEMRIVMLGSHADVKSSCGNTIFGREVFSETPSSLHLFEKHDGMVLEIRVVVINTPDLFNLALSPEEQDLKRRFRLICAEPHALLLVLKPGTFTEQDRDALKLIDIIFGAGASEYVIVIFMHKEQEYMSVKVSGSESVKSLLQNRRLPHHHLQENGDQSQVEKLLKSIEKMVEENGGHHFKISDDPRPFLRVSQTSKPTIQRIRPKLENLGNLVRSKLTIGRQKQRLETCLKTAIISLGVTAILSTEKSLECVRIVLIGKTGVGKSAAGNTILKRDIFESRARMKSVTKTCQREHGMVCGRPVTVVDTPGLFDTTLSNEEIQQKIMRCIELSAPGAHAFLLVIAVGSFTQEERETLQLIKMTFGQKAETYTMVLFTRGDNLTDESIEDFIKEGDPHVQKLVNDCGGRFHVFNNKQKDPVQVMSLFKKIDKMMWNNNPSFYNDKMFQEAERAFRLMQINREREEEVRREMEAIKAKYESEIKKIQDKLEEEKV</sequence>
<protein>
    <recommendedName>
        <fullName evidence="5">AIG1-type G domain-containing protein</fullName>
    </recommendedName>
</protein>
<keyword evidence="7" id="KW-1185">Reference proteome</keyword>
<dbReference type="PANTHER" id="PTHR10903:SF170">
    <property type="entry name" value="GTPASE IMAP FAMILY MEMBER 7"/>
    <property type="match status" value="1"/>
</dbReference>
<dbReference type="Proteomes" id="UP001108240">
    <property type="component" value="Unplaced"/>
</dbReference>
<evidence type="ECO:0000256" key="3">
    <source>
        <dbReference type="ARBA" id="ARBA00023134"/>
    </source>
</evidence>
<dbReference type="CDD" id="cd01852">
    <property type="entry name" value="AIG1"/>
    <property type="match status" value="1"/>
</dbReference>
<dbReference type="InterPro" id="IPR027417">
    <property type="entry name" value="P-loop_NTPase"/>
</dbReference>